<dbReference type="PROSITE" id="PS52042">
    <property type="entry name" value="GLOBIN_CP_ADGB"/>
    <property type="match status" value="1"/>
</dbReference>
<comment type="caution">
    <text evidence="1">Lacks conserved residue(s) required for the propagation of feature annotation.</text>
</comment>
<dbReference type="InterPro" id="IPR054093">
    <property type="entry name" value="Androglobin_II"/>
</dbReference>
<dbReference type="InterPro" id="IPR054095">
    <property type="entry name" value="Androglobin_V"/>
</dbReference>
<dbReference type="Pfam" id="PF22070">
    <property type="entry name" value="Androglobin_V"/>
    <property type="match status" value="1"/>
</dbReference>
<protein>
    <submittedName>
        <fullName evidence="6">Androglobin isoform X3</fullName>
    </submittedName>
</protein>
<dbReference type="PROSITE" id="PS50096">
    <property type="entry name" value="IQ"/>
    <property type="match status" value="1"/>
</dbReference>
<evidence type="ECO:0000313" key="6">
    <source>
        <dbReference type="RefSeq" id="XP_065648952.1"/>
    </source>
</evidence>
<feature type="compositionally biased region" description="Basic and acidic residues" evidence="2">
    <location>
        <begin position="1308"/>
        <end position="1319"/>
    </location>
</feature>
<dbReference type="InterPro" id="IPR054094">
    <property type="entry name" value="Androglobin_IV"/>
</dbReference>
<feature type="region of interest" description="Disordered" evidence="2">
    <location>
        <begin position="1292"/>
        <end position="1324"/>
    </location>
</feature>
<evidence type="ECO:0000313" key="5">
    <source>
        <dbReference type="Proteomes" id="UP001652625"/>
    </source>
</evidence>
<dbReference type="PANTHER" id="PTHR46298:SF1">
    <property type="entry name" value="ANDROGLOBIN"/>
    <property type="match status" value="1"/>
</dbReference>
<dbReference type="Pfam" id="PF22069">
    <property type="entry name" value="Androglobin_IV"/>
    <property type="match status" value="1"/>
</dbReference>
<dbReference type="CDD" id="cd22307">
    <property type="entry name" value="Adgb_C_mid-like"/>
    <property type="match status" value="1"/>
</dbReference>
<dbReference type="GeneID" id="100213299"/>
<reference evidence="6" key="1">
    <citation type="submission" date="2025-08" db="UniProtKB">
        <authorList>
            <consortium name="RefSeq"/>
        </authorList>
    </citation>
    <scope>IDENTIFICATION</scope>
</reference>
<proteinExistence type="predicted"/>
<dbReference type="PANTHER" id="PTHR46298">
    <property type="entry name" value="ANDROGLOBIN"/>
    <property type="match status" value="1"/>
</dbReference>
<evidence type="ECO:0000256" key="1">
    <source>
        <dbReference type="PROSITE-ProRule" id="PRU00239"/>
    </source>
</evidence>
<evidence type="ECO:0000259" key="3">
    <source>
        <dbReference type="PROSITE" id="PS50203"/>
    </source>
</evidence>
<dbReference type="InterPro" id="IPR001300">
    <property type="entry name" value="Peptidase_C2_calpain_cat"/>
</dbReference>
<accession>A0ABM4BIS8</accession>
<sequence length="1550" mass="178336">MPGNKSLKKKESKEDGSPYSGIPQVATEDQRKPIIPPWLEWSDQDILNEKWDPSKKDKEKVRSSSAQVNFFDDPEGKVLLPPSLNLQVKSWKRPSDIITGKTAVIVDSEFDHIGDLLIKNGHIVQDKVMNAIISCISVVSSYFCQAQFNETSSSSLKLKSSLVKEQTNTKADKIRKENEIKDEHFCNPWDLIWPKENPKSYSLPVVNLSGKYAVKLFWMGTQRKIIVDDTIPCDQNNLPLLPFTSRGNELWLPILTKAILKIASLHYCNNIINDLQDFHVVYCLLGWLPELIPLNEKYKDSIWKMLMQSLPVWKLPQSPIIVEHIVLDEKISTDELQTKQLLSAKVSKDKGAKIKDEKKLKGLEKDKTQKEKTFISNQPLTKVDETPVIIFACNVLGESEFSEKYPFYSPLIQHVYINYIRNCTLIPPPDSAPIPQWKLIRKKKEPKELLKQQVKEPKFLQLKSPFFLFSECSNNTAVSTSDNNSSNNNIYIDNFINRSLTNNTSNRNLSVLVEQHDPISKINMVESLIDSYITKHNNNNNNRGLEGAIDTLTKYNNSGGLEGGSDISNKLKKKINLDKNGLAIEAWMEFDDFYKFFSMLLIYHKPKMYFKIASETKLFDIKSEKESSANNPNEELPSSVINRISCSELSSPYLVIDSLKKTEIIICFQSFSRWFEHSSPTDVVQRKQSNFPGNLYIEPFCWREIQKRKAVLKISTIGIKSVTILLPPGRFVFQLVVYAQLGFNVTVCSMDSFSLCDERTLVQHLNKESAQFIEYSLSTIKQLKTVIQSFEEWPRSKALFLLGTESQSPEIHLEHFQVFNQSLLSVLKSCLNEAFTPKLVFALNALKFKLYFHLQKNKKPIKSCNTIVTTPCVVVDTGEPSDENCNNIDVENIVVESNDDRINDTRSSKTLFQKNGTNEVSIDSFAVKIQACFKGFYIRKLIKACKTGTKEFDFVVSDLNKLWIQVESNIEYIALKVTHKIFQFNPSILLLLPFQSSEWNSIIHNELNKVVYADYLVSYNEQPIHSAFVICREVFKVKEDVFILPRVFSSIPQCVLRIINNDNHKEMKSFYGKMFPQVLPVNELGYTFVVMVRKNNNLISAGKLTLRIIGEKEPLPYPNKESCINSSLSTIDIKEYYIPNLYKRIFRYTLNVSAATLTSIQLTTSNENALISFKIIDNNEELYTCNGKGYIDIPSFMFFKDNLPCSNSNVTQSESNGFSKGEPFKENLSKVTVKQSINMRLNNTDEGVGLKDQVHSYVIEAFIFGDSWPLTKDQWNFLEKLKLKEEFEDDDAVEVKDNSGKKGKNKKTKDGKNKQRPDSQNKNLIDISRPHWNLRLVVDLNMEQAIKLKKDTERESQIKAIKSAWELVDSGRSSRAFISRGKYIQTLKWNNEMKNENEKANKLISIEKGLSNLILTGVSDEYELFTEAPEKKEDAYLKDFDMKPFIRSTSEKKKFEIKNLHDQQVENFKRFRENCELILVKREYDHLVRNAEKERQVNDNANIKLKVETQRAELIRVFEEYHRKFLPVVETETLGVEKLKNKPNKKTVKK</sequence>
<dbReference type="InterPro" id="IPR053033">
    <property type="entry name" value="Androglobin-like"/>
</dbReference>
<keyword evidence="5" id="KW-1185">Reference proteome</keyword>
<dbReference type="InterPro" id="IPR038765">
    <property type="entry name" value="Papain-like_cys_pep_sf"/>
</dbReference>
<dbReference type="Pfam" id="PF22068">
    <property type="entry name" value="Androglobin_II"/>
    <property type="match status" value="1"/>
</dbReference>
<evidence type="ECO:0000256" key="2">
    <source>
        <dbReference type="SAM" id="MobiDB-lite"/>
    </source>
</evidence>
<feature type="region of interest" description="Disordered" evidence="2">
    <location>
        <begin position="1"/>
        <end position="36"/>
    </location>
</feature>
<dbReference type="Pfam" id="PF00648">
    <property type="entry name" value="Peptidase_C2"/>
    <property type="match status" value="1"/>
</dbReference>
<organism evidence="5 6">
    <name type="scientific">Hydra vulgaris</name>
    <name type="common">Hydra</name>
    <name type="synonym">Hydra attenuata</name>
    <dbReference type="NCBI Taxonomy" id="6087"/>
    <lineage>
        <taxon>Eukaryota</taxon>
        <taxon>Metazoa</taxon>
        <taxon>Cnidaria</taxon>
        <taxon>Hydrozoa</taxon>
        <taxon>Hydroidolina</taxon>
        <taxon>Anthoathecata</taxon>
        <taxon>Aplanulata</taxon>
        <taxon>Hydridae</taxon>
        <taxon>Hydra</taxon>
    </lineage>
</organism>
<dbReference type="Gene3D" id="1.10.490.10">
    <property type="entry name" value="Globins"/>
    <property type="match status" value="1"/>
</dbReference>
<dbReference type="InterPro" id="IPR057249">
    <property type="entry name" value="Globin_CP_ADGB"/>
</dbReference>
<feature type="domain" description="Calpain catalytic" evidence="3">
    <location>
        <begin position="90"/>
        <end position="309"/>
    </location>
</feature>
<dbReference type="Proteomes" id="UP001652625">
    <property type="component" value="Chromosome 03"/>
</dbReference>
<feature type="domain" description="Globin" evidence="4">
    <location>
        <begin position="746"/>
        <end position="984"/>
    </location>
</feature>
<evidence type="ECO:0000259" key="4">
    <source>
        <dbReference type="PROSITE" id="PS52042"/>
    </source>
</evidence>
<name>A0ABM4BIS8_HYDVU</name>
<dbReference type="SUPFAM" id="SSF54001">
    <property type="entry name" value="Cysteine proteinases"/>
    <property type="match status" value="1"/>
</dbReference>
<gene>
    <name evidence="6" type="primary">LOC100213299</name>
</gene>
<dbReference type="PROSITE" id="PS50203">
    <property type="entry name" value="CALPAIN_CAT"/>
    <property type="match status" value="1"/>
</dbReference>
<dbReference type="InterPro" id="IPR012292">
    <property type="entry name" value="Globin/Proto"/>
</dbReference>
<dbReference type="RefSeq" id="XP_065648952.1">
    <property type="nucleotide sequence ID" value="XM_065792880.1"/>
</dbReference>